<evidence type="ECO:0000313" key="3">
    <source>
        <dbReference type="Proteomes" id="UP000504724"/>
    </source>
</evidence>
<dbReference type="Pfam" id="PF04519">
    <property type="entry name" value="Bactofilin"/>
    <property type="match status" value="1"/>
</dbReference>
<dbReference type="AlphaFoldDB" id="A0A7D4NNM0"/>
<comment type="similarity">
    <text evidence="1">Belongs to the bactofilin family.</text>
</comment>
<proteinExistence type="inferred from homology"/>
<dbReference type="PANTHER" id="PTHR35024:SF4">
    <property type="entry name" value="POLYMER-FORMING CYTOSKELETAL PROTEIN"/>
    <property type="match status" value="1"/>
</dbReference>
<dbReference type="KEGG" id="txa:HQN79_04360"/>
<dbReference type="EMBL" id="CP054020">
    <property type="protein sequence ID" value="QKI88853.1"/>
    <property type="molecule type" value="Genomic_DNA"/>
</dbReference>
<name>A0A7D4NNM0_9GAMM</name>
<organism evidence="2 3">
    <name type="scientific">Thiomicrorhabdus xiamenensis</name>
    <dbReference type="NCBI Taxonomy" id="2739063"/>
    <lineage>
        <taxon>Bacteria</taxon>
        <taxon>Pseudomonadati</taxon>
        <taxon>Pseudomonadota</taxon>
        <taxon>Gammaproteobacteria</taxon>
        <taxon>Thiotrichales</taxon>
        <taxon>Piscirickettsiaceae</taxon>
        <taxon>Thiomicrorhabdus</taxon>
    </lineage>
</organism>
<dbReference type="InterPro" id="IPR007607">
    <property type="entry name" value="BacA/B"/>
</dbReference>
<evidence type="ECO:0000313" key="2">
    <source>
        <dbReference type="EMBL" id="QKI88853.1"/>
    </source>
</evidence>
<reference evidence="2 3" key="1">
    <citation type="submission" date="2020-05" db="EMBL/GenBank/DDBJ databases">
        <title>Thiomicrorhabdus sediminis sp.nov. and Thiomicrorhabdus xiamenensis sp.nov., novel sulfur-oxidizing bacteria isolated from coastal sediment.</title>
        <authorList>
            <person name="Liu X."/>
        </authorList>
    </citation>
    <scope>NUCLEOTIDE SEQUENCE [LARGE SCALE GENOMIC DNA]</scope>
    <source>
        <strain evidence="2 3">G2</strain>
    </source>
</reference>
<dbReference type="Proteomes" id="UP000504724">
    <property type="component" value="Chromosome"/>
</dbReference>
<evidence type="ECO:0000256" key="1">
    <source>
        <dbReference type="ARBA" id="ARBA00044755"/>
    </source>
</evidence>
<protein>
    <submittedName>
        <fullName evidence="2">Polymer-forming cytoskeletal protein</fullName>
    </submittedName>
</protein>
<dbReference type="PANTHER" id="PTHR35024">
    <property type="entry name" value="HYPOTHETICAL CYTOSOLIC PROTEIN"/>
    <property type="match status" value="1"/>
</dbReference>
<dbReference type="RefSeq" id="WP_173284466.1">
    <property type="nucleotide sequence ID" value="NZ_CP054020.1"/>
</dbReference>
<accession>A0A7D4NNM0</accession>
<gene>
    <name evidence="2" type="ORF">HQN79_04360</name>
</gene>
<sequence length="164" mass="17783">MGFFSSSRKSASQEGGKTIIAEGCRIQGEFTELKGELHNDGMIEGVINTAFDISIGSNGVIKGLIKAREVVLSGLIEGHVACEKIEILPGGKLVGDLVCRDFVIEQGGKFIGQRHELTEGGRVLSMTEALDSSEHKRLLEFAGLKETDSEEDGLVFENLDRMEK</sequence>
<keyword evidence="3" id="KW-1185">Reference proteome</keyword>